<evidence type="ECO:0000259" key="8">
    <source>
        <dbReference type="Pfam" id="PF04104"/>
    </source>
</evidence>
<keyword evidence="1 7" id="KW-0004">4Fe-4S</keyword>
<feature type="binding site" evidence="7">
    <location>
        <position position="231"/>
    </location>
    <ligand>
        <name>[4Fe-4S] cluster</name>
        <dbReference type="ChEBI" id="CHEBI:49883"/>
    </ligand>
</feature>
<proteinExistence type="inferred from homology"/>
<keyword evidence="5 7" id="KW-0408">Iron</keyword>
<feature type="binding site" evidence="7">
    <location>
        <position position="312"/>
    </location>
    <ligand>
        <name>[4Fe-4S] cluster</name>
        <dbReference type="ChEBI" id="CHEBI:49883"/>
    </ligand>
</feature>
<feature type="binding site" evidence="7">
    <location>
        <position position="303"/>
    </location>
    <ligand>
        <name>[4Fe-4S] cluster</name>
        <dbReference type="ChEBI" id="CHEBI:49883"/>
    </ligand>
</feature>
<dbReference type="InterPro" id="IPR023642">
    <property type="entry name" value="DNA_primase_lsu_PriL"/>
</dbReference>
<evidence type="ECO:0000256" key="1">
    <source>
        <dbReference type="ARBA" id="ARBA00022485"/>
    </source>
</evidence>
<comment type="cofactor">
    <cofactor evidence="7">
        <name>[4Fe-4S] cluster</name>
        <dbReference type="ChEBI" id="CHEBI:49883"/>
    </cofactor>
    <text evidence="7">Binds 1 [4Fe-4S] cluster.</text>
</comment>
<dbReference type="Proteomes" id="UP000277633">
    <property type="component" value="Unassembled WGS sequence"/>
</dbReference>
<dbReference type="AlphaFoldDB" id="A0A497JFK1"/>
<keyword evidence="6 7" id="KW-0411">Iron-sulfur</keyword>
<dbReference type="InterPro" id="IPR058560">
    <property type="entry name" value="DNA_primase_C"/>
</dbReference>
<dbReference type="GO" id="GO:1990077">
    <property type="term" value="C:primosome complex"/>
    <property type="evidence" value="ECO:0007669"/>
    <property type="project" value="UniProtKB-KW"/>
</dbReference>
<feature type="domain" description="DNA primase large subunit C-terminal" evidence="8">
    <location>
        <begin position="225"/>
        <end position="328"/>
    </location>
</feature>
<comment type="caution">
    <text evidence="9">The sequence shown here is derived from an EMBL/GenBank/DDBJ whole genome shotgun (WGS) entry which is preliminary data.</text>
</comment>
<keyword evidence="3 7" id="KW-0235">DNA replication</keyword>
<evidence type="ECO:0000313" key="9">
    <source>
        <dbReference type="EMBL" id="RLG69495.1"/>
    </source>
</evidence>
<comment type="similarity">
    <text evidence="7">Belongs to the eukaryotic-type primase large subunit family.</text>
</comment>
<evidence type="ECO:0000256" key="5">
    <source>
        <dbReference type="ARBA" id="ARBA00023004"/>
    </source>
</evidence>
<feature type="binding site" evidence="7">
    <location>
        <position position="316"/>
    </location>
    <ligand>
        <name>[4Fe-4S] cluster</name>
        <dbReference type="ChEBI" id="CHEBI:49883"/>
    </ligand>
</feature>
<name>A0A497JFK1_9ARCH</name>
<keyword evidence="4 7" id="KW-0479">Metal-binding</keyword>
<dbReference type="GO" id="GO:0051539">
    <property type="term" value="F:4 iron, 4 sulfur cluster binding"/>
    <property type="evidence" value="ECO:0007669"/>
    <property type="project" value="UniProtKB-UniRule"/>
</dbReference>
<sequence>MAEFPLEELRFAARYPFSNTAKRIVKSINPRIDDLLEKRFSIVELAKRNLTAVLKRKPYPTNSDVASAEILESHILAFPLAKIMVSFLDNPKYYDYFAKAVRDSAFAMLQNAGDFESELINLANDLKLNFEISNGTFKLGIVEFLSVPSKSDILKLANQDVASGYVLLNKHRFASFLAEKAAYSVLISLPADVAGLPKQFKDLAFEALNESTAQLRRSISGKANLSYLPPCIETIYADLLAGKNIPHMARFVLATFLNAINMPEEKIVEAFSRAPNYNEKVTRYQVSRIVHGSAGKVYKPASCSKMRSYGLCVAECRVKHPLQYYRKQLAKRKQLRTKKSGEENE</sequence>
<comment type="subunit">
    <text evidence="7">Heterodimer of a small subunit (PriS) and a large subunit (PriL).</text>
</comment>
<comment type="function">
    <text evidence="7">Regulatory subunit of DNA primase, an RNA polymerase that catalyzes the synthesis of short RNA molecules used as primers for DNA polymerase during DNA replication. Stabilizes and modulates the activity of the small subunit, increasing the rate of DNA synthesis, and conferring RNA synthesis capability. The DNA polymerase activity may enable DNA primase to also catalyze primer extension after primer synthesis. May also play a role in DNA repair.</text>
</comment>
<evidence type="ECO:0000313" key="10">
    <source>
        <dbReference type="Proteomes" id="UP000277633"/>
    </source>
</evidence>
<evidence type="ECO:0000256" key="7">
    <source>
        <dbReference type="HAMAP-Rule" id="MF_00701"/>
    </source>
</evidence>
<evidence type="ECO:0000256" key="6">
    <source>
        <dbReference type="ARBA" id="ARBA00023014"/>
    </source>
</evidence>
<dbReference type="Pfam" id="PF04104">
    <property type="entry name" value="DNA_primase_lrg"/>
    <property type="match status" value="1"/>
</dbReference>
<evidence type="ECO:0000256" key="3">
    <source>
        <dbReference type="ARBA" id="ARBA00022705"/>
    </source>
</evidence>
<dbReference type="GO" id="GO:0046872">
    <property type="term" value="F:metal ion binding"/>
    <property type="evidence" value="ECO:0007669"/>
    <property type="project" value="UniProtKB-KW"/>
</dbReference>
<dbReference type="SUPFAM" id="SSF140914">
    <property type="entry name" value="PriB N-terminal domain-like"/>
    <property type="match status" value="1"/>
</dbReference>
<dbReference type="GO" id="GO:0006269">
    <property type="term" value="P:DNA replication, synthesis of primer"/>
    <property type="evidence" value="ECO:0007669"/>
    <property type="project" value="UniProtKB-UniRule"/>
</dbReference>
<accession>A0A497JFK1</accession>
<reference evidence="9 10" key="1">
    <citation type="submission" date="2018-06" db="EMBL/GenBank/DDBJ databases">
        <title>Extensive metabolic versatility and redundancy in microbially diverse, dynamic hydrothermal sediments.</title>
        <authorList>
            <person name="Dombrowski N."/>
            <person name="Teske A."/>
            <person name="Baker B.J."/>
        </authorList>
    </citation>
    <scope>NUCLEOTIDE SEQUENCE [LARGE SCALE GENOMIC DNA]</scope>
    <source>
        <strain evidence="9">B9_G13</strain>
    </source>
</reference>
<dbReference type="CDD" id="cd06560">
    <property type="entry name" value="PriL"/>
    <property type="match status" value="1"/>
</dbReference>
<evidence type="ECO:0000256" key="4">
    <source>
        <dbReference type="ARBA" id="ARBA00022723"/>
    </source>
</evidence>
<dbReference type="HAMAP" id="MF_00701">
    <property type="entry name" value="DNA_primase_lrg_arc"/>
    <property type="match status" value="1"/>
</dbReference>
<dbReference type="EMBL" id="QMWO01000073">
    <property type="protein sequence ID" value="RLG69495.1"/>
    <property type="molecule type" value="Genomic_DNA"/>
</dbReference>
<organism evidence="9 10">
    <name type="scientific">Candidatus Iainarchaeum sp</name>
    <dbReference type="NCBI Taxonomy" id="3101447"/>
    <lineage>
        <taxon>Archaea</taxon>
        <taxon>Candidatus Iainarchaeota</taxon>
        <taxon>Candidatus Iainarchaeia</taxon>
        <taxon>Candidatus Iainarchaeales</taxon>
        <taxon>Candidatus Iainarchaeaceae</taxon>
        <taxon>Candidatus Iainarchaeum</taxon>
    </lineage>
</organism>
<protein>
    <recommendedName>
        <fullName evidence="7">DNA primase large subunit PriL</fullName>
    </recommendedName>
</protein>
<dbReference type="GO" id="GO:0003899">
    <property type="term" value="F:DNA-directed RNA polymerase activity"/>
    <property type="evidence" value="ECO:0007669"/>
    <property type="project" value="InterPro"/>
</dbReference>
<evidence type="ECO:0000256" key="2">
    <source>
        <dbReference type="ARBA" id="ARBA00022515"/>
    </source>
</evidence>
<keyword evidence="2 7" id="KW-0639">Primosome</keyword>
<gene>
    <name evidence="7" type="primary">priL</name>
    <name evidence="9" type="ORF">DRO07_02220</name>
</gene>